<dbReference type="GO" id="GO:0016020">
    <property type="term" value="C:membrane"/>
    <property type="evidence" value="ECO:0007669"/>
    <property type="project" value="TreeGrafter"/>
</dbReference>
<comment type="caution">
    <text evidence="4">The sequence shown here is derived from an EMBL/GenBank/DDBJ whole genome shotgun (WGS) entry which is preliminary data.</text>
</comment>
<protein>
    <recommendedName>
        <fullName evidence="3">AB hydrolase-1 domain-containing protein</fullName>
    </recommendedName>
</protein>
<keyword evidence="2" id="KW-0378">Hydrolase</keyword>
<evidence type="ECO:0000256" key="2">
    <source>
        <dbReference type="ARBA" id="ARBA00022801"/>
    </source>
</evidence>
<keyword evidence="5" id="KW-1185">Reference proteome</keyword>
<reference evidence="4" key="1">
    <citation type="submission" date="2023-03" db="EMBL/GenBank/DDBJ databases">
        <title>Chromosome-level genomes of two armyworms, Mythimna separata and Mythimna loreyi, provide insights into the biosynthesis and reception of sex pheromones.</title>
        <authorList>
            <person name="Zhao H."/>
        </authorList>
    </citation>
    <scope>NUCLEOTIDE SEQUENCE</scope>
    <source>
        <strain evidence="4">BeijingLab</strain>
        <tissue evidence="4">Pupa</tissue>
    </source>
</reference>
<dbReference type="EMBL" id="JARGEI010000032">
    <property type="protein sequence ID" value="KAJ8703755.1"/>
    <property type="molecule type" value="Genomic_DNA"/>
</dbReference>
<dbReference type="InterPro" id="IPR000073">
    <property type="entry name" value="AB_hydrolase_1"/>
</dbReference>
<dbReference type="PANTHER" id="PTHR43798">
    <property type="entry name" value="MONOACYLGLYCEROL LIPASE"/>
    <property type="match status" value="1"/>
</dbReference>
<feature type="domain" description="AB hydrolase-1" evidence="3">
    <location>
        <begin position="28"/>
        <end position="283"/>
    </location>
</feature>
<evidence type="ECO:0000259" key="3">
    <source>
        <dbReference type="Pfam" id="PF00561"/>
    </source>
</evidence>
<name>A0AAD7Y5L8_MYTSE</name>
<dbReference type="SUPFAM" id="SSF53474">
    <property type="entry name" value="alpha/beta-Hydrolases"/>
    <property type="match status" value="1"/>
</dbReference>
<dbReference type="Proteomes" id="UP001231518">
    <property type="component" value="Chromosome 31"/>
</dbReference>
<dbReference type="GO" id="GO:0016787">
    <property type="term" value="F:hydrolase activity"/>
    <property type="evidence" value="ECO:0007669"/>
    <property type="project" value="UniProtKB-KW"/>
</dbReference>
<comment type="similarity">
    <text evidence="1">Belongs to the AB hydrolase superfamily.</text>
</comment>
<gene>
    <name evidence="4" type="ORF">PYW07_013049</name>
</gene>
<proteinExistence type="inferred from homology"/>
<accession>A0AAD7Y5L8</accession>
<evidence type="ECO:0000256" key="1">
    <source>
        <dbReference type="ARBA" id="ARBA00008645"/>
    </source>
</evidence>
<dbReference type="AlphaFoldDB" id="A0AAD7Y5L8"/>
<dbReference type="Gene3D" id="3.40.50.1820">
    <property type="entry name" value="alpha/beta hydrolase"/>
    <property type="match status" value="1"/>
</dbReference>
<sequence>MGKTTKEWTVDATWGKIAMISWGNPANPPILLVHGYMDSAATFILLVEQLPDTFYYVAFDMPGHGKSEPFLPGPIVSHLAIVETVRVIVKHMNWSKFAYLSHSMGFSIGILYNHLFPGKIVKMVHIDPAPPISAYYYSHHNPMIWYQYFYDNYYSSYERWNAGSTKRLTLEEAVHLLVRNRSLSEDQAEVVLSRSLIPAGDGKFKLSWEPRMKQIAPVALSEETLFTVITEHAPPTLLIESSENVATPPGKYFAASIIEKCLLMVPDFYSVTVTGGHDVHITHPESVAPHVKRFLKSYKNSWSVKCRL</sequence>
<dbReference type="PANTHER" id="PTHR43798:SF14">
    <property type="entry name" value="SERINE HYDROLASE-LIKE PROTEIN DDB_G0286239"/>
    <property type="match status" value="1"/>
</dbReference>
<organism evidence="4 5">
    <name type="scientific">Mythimna separata</name>
    <name type="common">Oriental armyworm</name>
    <name type="synonym">Pseudaletia separata</name>
    <dbReference type="NCBI Taxonomy" id="271217"/>
    <lineage>
        <taxon>Eukaryota</taxon>
        <taxon>Metazoa</taxon>
        <taxon>Ecdysozoa</taxon>
        <taxon>Arthropoda</taxon>
        <taxon>Hexapoda</taxon>
        <taxon>Insecta</taxon>
        <taxon>Pterygota</taxon>
        <taxon>Neoptera</taxon>
        <taxon>Endopterygota</taxon>
        <taxon>Lepidoptera</taxon>
        <taxon>Glossata</taxon>
        <taxon>Ditrysia</taxon>
        <taxon>Noctuoidea</taxon>
        <taxon>Noctuidae</taxon>
        <taxon>Noctuinae</taxon>
        <taxon>Hadenini</taxon>
        <taxon>Mythimna</taxon>
    </lineage>
</organism>
<evidence type="ECO:0000313" key="5">
    <source>
        <dbReference type="Proteomes" id="UP001231518"/>
    </source>
</evidence>
<dbReference type="Pfam" id="PF00561">
    <property type="entry name" value="Abhydrolase_1"/>
    <property type="match status" value="1"/>
</dbReference>
<dbReference type="InterPro" id="IPR029058">
    <property type="entry name" value="AB_hydrolase_fold"/>
</dbReference>
<dbReference type="InterPro" id="IPR050266">
    <property type="entry name" value="AB_hydrolase_sf"/>
</dbReference>
<evidence type="ECO:0000313" key="4">
    <source>
        <dbReference type="EMBL" id="KAJ8703755.1"/>
    </source>
</evidence>